<evidence type="ECO:0000313" key="2">
    <source>
        <dbReference type="EMBL" id="MDQ0327609.1"/>
    </source>
</evidence>
<dbReference type="GO" id="GO:0003922">
    <property type="term" value="F:GMP synthase (glutamine-hydrolyzing) activity"/>
    <property type="evidence" value="ECO:0007669"/>
    <property type="project" value="UniProtKB-EC"/>
</dbReference>
<dbReference type="Proteomes" id="UP001230253">
    <property type="component" value="Unassembled WGS sequence"/>
</dbReference>
<feature type="domain" description="Glutamine amidotransferase" evidence="1">
    <location>
        <begin position="80"/>
        <end position="180"/>
    </location>
</feature>
<protein>
    <submittedName>
        <fullName evidence="2">GMP synthase (Glutamine-hydrolyzing)</fullName>
        <ecNumber evidence="2">6.3.5.2</ecNumber>
    </submittedName>
</protein>
<proteinExistence type="predicted"/>
<organism evidence="2 3">
    <name type="scientific">Rhodopseudomonas julia</name>
    <dbReference type="NCBI Taxonomy" id="200617"/>
    <lineage>
        <taxon>Bacteria</taxon>
        <taxon>Pseudomonadati</taxon>
        <taxon>Pseudomonadota</taxon>
        <taxon>Alphaproteobacteria</taxon>
        <taxon>Hyphomicrobiales</taxon>
        <taxon>Nitrobacteraceae</taxon>
        <taxon>Rhodopseudomonas</taxon>
    </lineage>
</organism>
<comment type="caution">
    <text evidence="2">The sequence shown here is derived from an EMBL/GenBank/DDBJ whole genome shotgun (WGS) entry which is preliminary data.</text>
</comment>
<dbReference type="PANTHER" id="PTHR42695:SF5">
    <property type="entry name" value="GLUTAMINE AMIDOTRANSFERASE YLR126C-RELATED"/>
    <property type="match status" value="1"/>
</dbReference>
<dbReference type="InterPro" id="IPR029062">
    <property type="entry name" value="Class_I_gatase-like"/>
</dbReference>
<sequence length="232" mass="25704">MTKMPIGILLPGHAPEGLAHDKGDYDACFRALLGETDFTYRIWDVEAGELPDDIDAAAGWLITGSRHGAYEDHPWRDPLEHFIRAARSAVRPLVGICFGHQIIARALGGEVKRADVGWILGPQTYRGPADQRFTVNAWHRDQVTRAPSGVEVFAEGENCPIAGMFERERLLTFQPHPEFDADYVSGLLAERGAALPEAMRKSLPDRIRETALDRSFVAALMRQFLKTGSLGL</sequence>
<dbReference type="SUPFAM" id="SSF52317">
    <property type="entry name" value="Class I glutamine amidotransferase-like"/>
    <property type="match status" value="1"/>
</dbReference>
<dbReference type="PROSITE" id="PS51273">
    <property type="entry name" value="GATASE_TYPE_1"/>
    <property type="match status" value="1"/>
</dbReference>
<dbReference type="EC" id="6.3.5.2" evidence="2"/>
<dbReference type="EMBL" id="JAUSUK010000002">
    <property type="protein sequence ID" value="MDQ0327609.1"/>
    <property type="molecule type" value="Genomic_DNA"/>
</dbReference>
<dbReference type="Gene3D" id="3.40.50.880">
    <property type="match status" value="1"/>
</dbReference>
<gene>
    <name evidence="2" type="ORF">J2R99_003478</name>
</gene>
<dbReference type="PANTHER" id="PTHR42695">
    <property type="entry name" value="GLUTAMINE AMIDOTRANSFERASE YLR126C-RELATED"/>
    <property type="match status" value="1"/>
</dbReference>
<dbReference type="InterPro" id="IPR044992">
    <property type="entry name" value="ChyE-like"/>
</dbReference>
<evidence type="ECO:0000259" key="1">
    <source>
        <dbReference type="Pfam" id="PF00117"/>
    </source>
</evidence>
<reference evidence="2 3" key="1">
    <citation type="submission" date="2023-07" db="EMBL/GenBank/DDBJ databases">
        <title>Genomic Encyclopedia of Type Strains, Phase IV (KMG-IV): sequencing the most valuable type-strain genomes for metagenomic binning, comparative biology and taxonomic classification.</title>
        <authorList>
            <person name="Goeker M."/>
        </authorList>
    </citation>
    <scope>NUCLEOTIDE SEQUENCE [LARGE SCALE GENOMIC DNA]</scope>
    <source>
        <strain evidence="2 3">DSM 11549</strain>
    </source>
</reference>
<keyword evidence="3" id="KW-1185">Reference proteome</keyword>
<keyword evidence="2" id="KW-0436">Ligase</keyword>
<dbReference type="Pfam" id="PF00117">
    <property type="entry name" value="GATase"/>
    <property type="match status" value="1"/>
</dbReference>
<dbReference type="CDD" id="cd01741">
    <property type="entry name" value="GATase1_1"/>
    <property type="match status" value="1"/>
</dbReference>
<name>A0ABU0CCC7_9BRAD</name>
<accession>A0ABU0CCC7</accession>
<dbReference type="InterPro" id="IPR017926">
    <property type="entry name" value="GATASE"/>
</dbReference>
<evidence type="ECO:0000313" key="3">
    <source>
        <dbReference type="Proteomes" id="UP001230253"/>
    </source>
</evidence>